<reference evidence="2 3" key="1">
    <citation type="submission" date="2023-03" db="EMBL/GenBank/DDBJ databases">
        <title>High recombination rates correlate with genetic variation in Cardiocondyla obscurior ants.</title>
        <authorList>
            <person name="Errbii M."/>
        </authorList>
    </citation>
    <scope>NUCLEOTIDE SEQUENCE [LARGE SCALE GENOMIC DNA]</scope>
    <source>
        <strain evidence="2">Alpha-2009</strain>
        <tissue evidence="2">Whole body</tissue>
    </source>
</reference>
<dbReference type="AlphaFoldDB" id="A0AAW2GC24"/>
<gene>
    <name evidence="2" type="ORF">PUN28_006623</name>
</gene>
<protein>
    <submittedName>
        <fullName evidence="2">Uncharacterized protein</fullName>
    </submittedName>
</protein>
<keyword evidence="3" id="KW-1185">Reference proteome</keyword>
<evidence type="ECO:0000313" key="2">
    <source>
        <dbReference type="EMBL" id="KAL0124877.1"/>
    </source>
</evidence>
<evidence type="ECO:0000256" key="1">
    <source>
        <dbReference type="SAM" id="MobiDB-lite"/>
    </source>
</evidence>
<evidence type="ECO:0000313" key="3">
    <source>
        <dbReference type="Proteomes" id="UP001430953"/>
    </source>
</evidence>
<feature type="compositionally biased region" description="Basic and acidic residues" evidence="1">
    <location>
        <begin position="190"/>
        <end position="199"/>
    </location>
</feature>
<dbReference type="Proteomes" id="UP001430953">
    <property type="component" value="Unassembled WGS sequence"/>
</dbReference>
<sequence length="213" mass="23920">MSAITSERVFSIAGHVSRPSSCIPFLPSVRRVGPTGLFFFLFAFFPPSLALLRTDDALHSRFKAGQFMIEFLNCHLSSDKQLFAPTISELSSTWPSTVLNKLSAHFVRTYPCKKKKFARIFRHGRNLKLRARACWNRMHRHTIYLAAAKRVYRGERDSHRVCASDLPIEIAPAITKVGQSVVSPAAAHGNGREKYERNENGGCISLSGHQSFK</sequence>
<accession>A0AAW2GC24</accession>
<feature type="region of interest" description="Disordered" evidence="1">
    <location>
        <begin position="185"/>
        <end position="213"/>
    </location>
</feature>
<dbReference type="EMBL" id="JADYXP020000005">
    <property type="protein sequence ID" value="KAL0124877.1"/>
    <property type="molecule type" value="Genomic_DNA"/>
</dbReference>
<name>A0AAW2GC24_9HYME</name>
<comment type="caution">
    <text evidence="2">The sequence shown here is derived from an EMBL/GenBank/DDBJ whole genome shotgun (WGS) entry which is preliminary data.</text>
</comment>
<proteinExistence type="predicted"/>
<organism evidence="2 3">
    <name type="scientific">Cardiocondyla obscurior</name>
    <dbReference type="NCBI Taxonomy" id="286306"/>
    <lineage>
        <taxon>Eukaryota</taxon>
        <taxon>Metazoa</taxon>
        <taxon>Ecdysozoa</taxon>
        <taxon>Arthropoda</taxon>
        <taxon>Hexapoda</taxon>
        <taxon>Insecta</taxon>
        <taxon>Pterygota</taxon>
        <taxon>Neoptera</taxon>
        <taxon>Endopterygota</taxon>
        <taxon>Hymenoptera</taxon>
        <taxon>Apocrita</taxon>
        <taxon>Aculeata</taxon>
        <taxon>Formicoidea</taxon>
        <taxon>Formicidae</taxon>
        <taxon>Myrmicinae</taxon>
        <taxon>Cardiocondyla</taxon>
    </lineage>
</organism>